<dbReference type="GO" id="GO:0030313">
    <property type="term" value="C:cell envelope"/>
    <property type="evidence" value="ECO:0007669"/>
    <property type="project" value="UniProtKB-SubCell"/>
</dbReference>
<dbReference type="GO" id="GO:0016491">
    <property type="term" value="F:oxidoreductase activity"/>
    <property type="evidence" value="ECO:0007669"/>
    <property type="project" value="InterPro"/>
</dbReference>
<dbReference type="InterPro" id="IPR036249">
    <property type="entry name" value="Thioredoxin-like_sf"/>
</dbReference>
<evidence type="ECO:0000256" key="1">
    <source>
        <dbReference type="ARBA" id="ARBA00004196"/>
    </source>
</evidence>
<dbReference type="Pfam" id="PF00578">
    <property type="entry name" value="AhpC-TSA"/>
    <property type="match status" value="1"/>
</dbReference>
<feature type="domain" description="Thioredoxin" evidence="7">
    <location>
        <begin position="76"/>
        <end position="219"/>
    </location>
</feature>
<evidence type="ECO:0000256" key="3">
    <source>
        <dbReference type="ARBA" id="ARBA00022968"/>
    </source>
</evidence>
<gene>
    <name evidence="8" type="ORF">FMM08_19640</name>
</gene>
<evidence type="ECO:0000256" key="2">
    <source>
        <dbReference type="ARBA" id="ARBA00022748"/>
    </source>
</evidence>
<keyword evidence="2" id="KW-0201">Cytochrome c-type biogenesis</keyword>
<evidence type="ECO:0000256" key="6">
    <source>
        <dbReference type="SAM" id="MobiDB-lite"/>
    </source>
</evidence>
<keyword evidence="4" id="KW-1015">Disulfide bond</keyword>
<dbReference type="CDD" id="cd02966">
    <property type="entry name" value="TlpA_like_family"/>
    <property type="match status" value="1"/>
</dbReference>
<dbReference type="OrthoDB" id="9796554at2"/>
<evidence type="ECO:0000259" key="7">
    <source>
        <dbReference type="PROSITE" id="PS51352"/>
    </source>
</evidence>
<dbReference type="InterPro" id="IPR050553">
    <property type="entry name" value="Thioredoxin_ResA/DsbE_sf"/>
</dbReference>
<dbReference type="EMBL" id="VKAC01000014">
    <property type="protein sequence ID" value="TXR52503.1"/>
    <property type="molecule type" value="Genomic_DNA"/>
</dbReference>
<keyword evidence="9" id="KW-1185">Reference proteome</keyword>
<reference evidence="8 9" key="1">
    <citation type="submission" date="2019-07" db="EMBL/GenBank/DDBJ databases">
        <title>Quadrisphaera sp. strain DD2A genome sequencing and assembly.</title>
        <authorList>
            <person name="Kim I."/>
        </authorList>
    </citation>
    <scope>NUCLEOTIDE SEQUENCE [LARGE SCALE GENOMIC DNA]</scope>
    <source>
        <strain evidence="8 9">DD2A</strain>
    </source>
</reference>
<proteinExistence type="predicted"/>
<keyword evidence="3" id="KW-0735">Signal-anchor</keyword>
<comment type="subcellular location">
    <subcellularLocation>
        <location evidence="1">Cell envelope</location>
    </subcellularLocation>
</comment>
<dbReference type="PANTHER" id="PTHR42852:SF6">
    <property type="entry name" value="THIOL:DISULFIDE INTERCHANGE PROTEIN DSBE"/>
    <property type="match status" value="1"/>
</dbReference>
<comment type="caution">
    <text evidence="8">The sequence shown here is derived from an EMBL/GenBank/DDBJ whole genome shotgun (WGS) entry which is preliminary data.</text>
</comment>
<dbReference type="GO" id="GO:0016209">
    <property type="term" value="F:antioxidant activity"/>
    <property type="evidence" value="ECO:0007669"/>
    <property type="project" value="InterPro"/>
</dbReference>
<dbReference type="SUPFAM" id="SSF52833">
    <property type="entry name" value="Thioredoxin-like"/>
    <property type="match status" value="1"/>
</dbReference>
<dbReference type="GO" id="GO:0017004">
    <property type="term" value="P:cytochrome complex assembly"/>
    <property type="evidence" value="ECO:0007669"/>
    <property type="project" value="UniProtKB-KW"/>
</dbReference>
<name>A0A5C8Z5F7_9ACTN</name>
<accession>A0A5C8Z5F7</accession>
<dbReference type="InterPro" id="IPR013766">
    <property type="entry name" value="Thioredoxin_domain"/>
</dbReference>
<keyword evidence="3" id="KW-0812">Transmembrane</keyword>
<evidence type="ECO:0000256" key="5">
    <source>
        <dbReference type="ARBA" id="ARBA00023284"/>
    </source>
</evidence>
<protein>
    <submittedName>
        <fullName evidence="8">TlpA family protein disulfide reductase</fullName>
    </submittedName>
</protein>
<feature type="region of interest" description="Disordered" evidence="6">
    <location>
        <begin position="224"/>
        <end position="244"/>
    </location>
</feature>
<dbReference type="PANTHER" id="PTHR42852">
    <property type="entry name" value="THIOL:DISULFIDE INTERCHANGE PROTEIN DSBE"/>
    <property type="match status" value="1"/>
</dbReference>
<evidence type="ECO:0000313" key="8">
    <source>
        <dbReference type="EMBL" id="TXR52503.1"/>
    </source>
</evidence>
<dbReference type="PROSITE" id="PS51352">
    <property type="entry name" value="THIOREDOXIN_2"/>
    <property type="match status" value="1"/>
</dbReference>
<organism evidence="8 9">
    <name type="scientific">Quadrisphaera setariae</name>
    <dbReference type="NCBI Taxonomy" id="2593304"/>
    <lineage>
        <taxon>Bacteria</taxon>
        <taxon>Bacillati</taxon>
        <taxon>Actinomycetota</taxon>
        <taxon>Actinomycetes</taxon>
        <taxon>Kineosporiales</taxon>
        <taxon>Kineosporiaceae</taxon>
        <taxon>Quadrisphaera</taxon>
    </lineage>
</organism>
<sequence>MRRSAARSIARSAVWSAAGPAARRGRAPKQARVLWGAGLVALSVTLSSCAGLGVQGDDGSQQGFVAGDGTWELVAETDRTDAVQITGPGSDGSTVDVSALRGHVVVINVWYAACAPCRVEAPDLAAAAREYSEAGVRFVGINTRDGLAAANTFERQFSVPYPSVMDSGSGQALLALRGVVPPLAVPTTIVLDRQGRPAGRIVGRADPGVLRGMIEQVAGLSSVSPSAGAGQAPTSNDAASRAPSAPAGAAASLNVGGLGVGLPITPVGVG</sequence>
<dbReference type="Proteomes" id="UP000321234">
    <property type="component" value="Unassembled WGS sequence"/>
</dbReference>
<dbReference type="Gene3D" id="3.40.30.10">
    <property type="entry name" value="Glutaredoxin"/>
    <property type="match status" value="1"/>
</dbReference>
<evidence type="ECO:0000256" key="4">
    <source>
        <dbReference type="ARBA" id="ARBA00023157"/>
    </source>
</evidence>
<evidence type="ECO:0000313" key="9">
    <source>
        <dbReference type="Proteomes" id="UP000321234"/>
    </source>
</evidence>
<dbReference type="InterPro" id="IPR000866">
    <property type="entry name" value="AhpC/TSA"/>
</dbReference>
<dbReference type="AlphaFoldDB" id="A0A5C8Z5F7"/>
<keyword evidence="5" id="KW-0676">Redox-active center</keyword>